<feature type="compositionally biased region" description="Basic and acidic residues" evidence="1">
    <location>
        <begin position="181"/>
        <end position="200"/>
    </location>
</feature>
<dbReference type="GeneID" id="98120183"/>
<name>A0ABR4MBH6_9PEZI</name>
<protein>
    <submittedName>
        <fullName evidence="2">Uncharacterized protein</fullName>
    </submittedName>
</protein>
<gene>
    <name evidence="2" type="ORF">HOO65_070078</name>
</gene>
<dbReference type="RefSeq" id="XP_070856796.1">
    <property type="nucleotide sequence ID" value="XM_071005040.1"/>
</dbReference>
<proteinExistence type="predicted"/>
<evidence type="ECO:0000313" key="3">
    <source>
        <dbReference type="Proteomes" id="UP001610728"/>
    </source>
</evidence>
<feature type="region of interest" description="Disordered" evidence="1">
    <location>
        <begin position="1"/>
        <end position="71"/>
    </location>
</feature>
<organism evidence="2 3">
    <name type="scientific">Ceratocystis lukuohia</name>
    <dbReference type="NCBI Taxonomy" id="2019550"/>
    <lineage>
        <taxon>Eukaryota</taxon>
        <taxon>Fungi</taxon>
        <taxon>Dikarya</taxon>
        <taxon>Ascomycota</taxon>
        <taxon>Pezizomycotina</taxon>
        <taxon>Sordariomycetes</taxon>
        <taxon>Hypocreomycetidae</taxon>
        <taxon>Microascales</taxon>
        <taxon>Ceratocystidaceae</taxon>
        <taxon>Ceratocystis</taxon>
    </lineage>
</organism>
<evidence type="ECO:0000256" key="1">
    <source>
        <dbReference type="SAM" id="MobiDB-lite"/>
    </source>
</evidence>
<feature type="compositionally biased region" description="Low complexity" evidence="1">
    <location>
        <begin position="128"/>
        <end position="138"/>
    </location>
</feature>
<feature type="compositionally biased region" description="Acidic residues" evidence="1">
    <location>
        <begin position="34"/>
        <end position="44"/>
    </location>
</feature>
<accession>A0ABR4MBH6</accession>
<feature type="compositionally biased region" description="Basic and acidic residues" evidence="1">
    <location>
        <begin position="99"/>
        <end position="127"/>
    </location>
</feature>
<evidence type="ECO:0000313" key="2">
    <source>
        <dbReference type="EMBL" id="KAL2885616.1"/>
    </source>
</evidence>
<dbReference type="EMBL" id="JABSNW010000007">
    <property type="protein sequence ID" value="KAL2885616.1"/>
    <property type="molecule type" value="Genomic_DNA"/>
</dbReference>
<dbReference type="Proteomes" id="UP001610728">
    <property type="component" value="Unassembled WGS sequence"/>
</dbReference>
<comment type="caution">
    <text evidence="2">The sequence shown here is derived from an EMBL/GenBank/DDBJ whole genome shotgun (WGS) entry which is preliminary data.</text>
</comment>
<feature type="region of interest" description="Disordered" evidence="1">
    <location>
        <begin position="99"/>
        <end position="213"/>
    </location>
</feature>
<sequence>MVSSKFSRRKALDSSAKQKSPIVSRAPAVKKFDSDDEDMADQIEEQTSRIEAVAASPTDDSEADSDDDAPKAISTSAAANIAKQSAKAAQKAIQEAAAAEKKKRQERDLKFKEQAAARKAREEKLEAEIAAAKALLAKPGTATGEEDDESRTARRKKTAALPDVLPLEFLDSDDSDNSDDDASHDKGADTKAEREEEKQYKPASPQVVSSQHKPGLAVVSSVNLVKFLKHSISRDLPVALSSYPPTASWVTLDVHVASDKPEA</sequence>
<keyword evidence="3" id="KW-1185">Reference proteome</keyword>
<reference evidence="2 3" key="1">
    <citation type="submission" date="2020-05" db="EMBL/GenBank/DDBJ databases">
        <title>Ceratocystis lukuohia genome.</title>
        <authorList>
            <person name="Harrington T.C."/>
            <person name="Kim K."/>
            <person name="Mayers C.G."/>
        </authorList>
    </citation>
    <scope>NUCLEOTIDE SEQUENCE [LARGE SCALE GENOMIC DNA]</scope>
    <source>
        <strain evidence="2 3">C4212</strain>
    </source>
</reference>
<feature type="compositionally biased region" description="Acidic residues" evidence="1">
    <location>
        <begin position="170"/>
        <end position="180"/>
    </location>
</feature>